<evidence type="ECO:0000313" key="6">
    <source>
        <dbReference type="Proteomes" id="UP000192042"/>
    </source>
</evidence>
<dbReference type="KEGG" id="nja:NSJP_2037"/>
<evidence type="ECO:0000256" key="1">
    <source>
        <dbReference type="ARBA" id="ARBA00022729"/>
    </source>
</evidence>
<gene>
    <name evidence="5" type="ORF">NSJP_2037</name>
</gene>
<dbReference type="Gene3D" id="1.10.760.10">
    <property type="entry name" value="Cytochrome c-like domain"/>
    <property type="match status" value="2"/>
</dbReference>
<keyword evidence="4" id="KW-1133">Transmembrane helix</keyword>
<dbReference type="GO" id="GO:0004130">
    <property type="term" value="F:cytochrome-c peroxidase activity"/>
    <property type="evidence" value="ECO:0007669"/>
    <property type="project" value="TreeGrafter"/>
</dbReference>
<dbReference type="GO" id="GO:0009055">
    <property type="term" value="F:electron transfer activity"/>
    <property type="evidence" value="ECO:0007669"/>
    <property type="project" value="InterPro"/>
</dbReference>
<dbReference type="PANTHER" id="PTHR30600">
    <property type="entry name" value="CYTOCHROME C PEROXIDASE-RELATED"/>
    <property type="match status" value="1"/>
</dbReference>
<keyword evidence="6" id="KW-1185">Reference proteome</keyword>
<dbReference type="AlphaFoldDB" id="A0A1W1I5Q7"/>
<evidence type="ECO:0000313" key="5">
    <source>
        <dbReference type="EMBL" id="SLM48209.1"/>
    </source>
</evidence>
<keyword evidence="4" id="KW-0472">Membrane</keyword>
<dbReference type="GO" id="GO:0020037">
    <property type="term" value="F:heme binding"/>
    <property type="evidence" value="ECO:0007669"/>
    <property type="project" value="InterPro"/>
</dbReference>
<dbReference type="PANTHER" id="PTHR30600:SF10">
    <property type="entry name" value="BLL6722 PROTEIN"/>
    <property type="match status" value="1"/>
</dbReference>
<keyword evidence="1" id="KW-0732">Signal</keyword>
<reference evidence="5 6" key="1">
    <citation type="submission" date="2017-03" db="EMBL/GenBank/DDBJ databases">
        <authorList>
            <person name="Afonso C.L."/>
            <person name="Miller P.J."/>
            <person name="Scott M.A."/>
            <person name="Spackman E."/>
            <person name="Goraichik I."/>
            <person name="Dimitrov K.M."/>
            <person name="Suarez D.L."/>
            <person name="Swayne D.E."/>
        </authorList>
    </citation>
    <scope>NUCLEOTIDE SEQUENCE [LARGE SCALE GENOMIC DNA]</scope>
    <source>
        <strain evidence="5">Genome sequencing of Nitrospira japonica strain NJ11</strain>
    </source>
</reference>
<evidence type="ECO:0000256" key="2">
    <source>
        <dbReference type="ARBA" id="ARBA00023002"/>
    </source>
</evidence>
<evidence type="ECO:0000256" key="4">
    <source>
        <dbReference type="SAM" id="Phobius"/>
    </source>
</evidence>
<evidence type="ECO:0000256" key="3">
    <source>
        <dbReference type="SAM" id="MobiDB-lite"/>
    </source>
</evidence>
<dbReference type="InterPro" id="IPR036909">
    <property type="entry name" value="Cyt_c-like_dom_sf"/>
</dbReference>
<evidence type="ECO:0008006" key="7">
    <source>
        <dbReference type="Google" id="ProtNLM"/>
    </source>
</evidence>
<feature type="region of interest" description="Disordered" evidence="3">
    <location>
        <begin position="193"/>
        <end position="212"/>
    </location>
</feature>
<sequence>MVLRSIMDMTLFFASFFASSLGVVVYQKDKDPMHAGRDSVFTKICNIPSERGMPMSRQWPTRILSVLFLWLFVYLGATGCSGGGDSGSGTANVQTTGTPGAQEAVGERLFMDTRLAQAFSVYVDNGGNINNPNIGDPVVADVETMTPGVPISPGPFNGLSMNCRSCHFVDDVLTAPGGGMRTYADFARRSPIPARADGKTHTPRNSPPLVNSTLDRPGGVLFHLDTEFNSMEDLVAATFTGRNFGWLPGERAQAVAHVARVIRGDDGSFDPTGEFDGLSYRILFTGNNPAIPDESRLPPEFRVLVGSGTDQEIFDAVVKVVAAYVNGLLFSQTDDNGALIRSPFDVFLTINALAQQPDPNETPMDYSRRLLQLIQTRELAGTLQFVTSNPNRTDGQFQFHSQPFVFGAVELQGLKMFLSEPAAIPASPAELTAGKIGNCLACHPAPNFTDFTLHNTGTTQREYDLIHGSGQFSGLVIPNLATRDANYNAYLPATENHPNASEPFREIPVLANPALTDLGAWNVFANPDMPAPQAKITAILCDDQQPCPLSNAVLLDRAIARFKTPGLRDLGHSAPYMHTGQFDGLGNVLQFYRGTSDQARAGTLRNGDIQIQGIALTAGDLPALTSFLNSLNEDYQ</sequence>
<dbReference type="EMBL" id="LT828648">
    <property type="protein sequence ID" value="SLM48209.1"/>
    <property type="molecule type" value="Genomic_DNA"/>
</dbReference>
<feature type="transmembrane region" description="Helical" evidence="4">
    <location>
        <begin position="6"/>
        <end position="26"/>
    </location>
</feature>
<dbReference type="STRING" id="1325564.NSJP_2037"/>
<protein>
    <recommendedName>
        <fullName evidence="7">Cytochrome c domain-containing protein</fullName>
    </recommendedName>
</protein>
<keyword evidence="2" id="KW-0560">Oxidoreductase</keyword>
<name>A0A1W1I5Q7_9BACT</name>
<dbReference type="Proteomes" id="UP000192042">
    <property type="component" value="Chromosome I"/>
</dbReference>
<keyword evidence="4" id="KW-0812">Transmembrane</keyword>
<dbReference type="InterPro" id="IPR051395">
    <property type="entry name" value="Cytochrome_c_Peroxidase/MauG"/>
</dbReference>
<dbReference type="SUPFAM" id="SSF46626">
    <property type="entry name" value="Cytochrome c"/>
    <property type="match status" value="1"/>
</dbReference>
<feature type="transmembrane region" description="Helical" evidence="4">
    <location>
        <begin position="59"/>
        <end position="77"/>
    </location>
</feature>
<accession>A0A1W1I5Q7</accession>
<organism evidence="5 6">
    <name type="scientific">Nitrospira japonica</name>
    <dbReference type="NCBI Taxonomy" id="1325564"/>
    <lineage>
        <taxon>Bacteria</taxon>
        <taxon>Pseudomonadati</taxon>
        <taxon>Nitrospirota</taxon>
        <taxon>Nitrospiria</taxon>
        <taxon>Nitrospirales</taxon>
        <taxon>Nitrospiraceae</taxon>
        <taxon>Nitrospira</taxon>
    </lineage>
</organism>
<proteinExistence type="predicted"/>